<keyword evidence="2" id="KW-1185">Reference proteome</keyword>
<sequence length="76" mass="8603">MDGPDSRRVNGRDTTASVQTGRFVTRVTHVRRGRCLPEIAIFVLAVEDLPRGRIREWNIVSLVQLSKDLITLFLIA</sequence>
<reference evidence="1" key="1">
    <citation type="journal article" date="2023" name="Nat. Commun.">
        <title>Diploid and tetraploid genomes of Acorus and the evolution of monocots.</title>
        <authorList>
            <person name="Ma L."/>
            <person name="Liu K.W."/>
            <person name="Li Z."/>
            <person name="Hsiao Y.Y."/>
            <person name="Qi Y."/>
            <person name="Fu T."/>
            <person name="Tang G.D."/>
            <person name="Zhang D."/>
            <person name="Sun W.H."/>
            <person name="Liu D.K."/>
            <person name="Li Y."/>
            <person name="Chen G.Z."/>
            <person name="Liu X.D."/>
            <person name="Liao X.Y."/>
            <person name="Jiang Y.T."/>
            <person name="Yu X."/>
            <person name="Hao Y."/>
            <person name="Huang J."/>
            <person name="Zhao X.W."/>
            <person name="Ke S."/>
            <person name="Chen Y.Y."/>
            <person name="Wu W.L."/>
            <person name="Hsu J.L."/>
            <person name="Lin Y.F."/>
            <person name="Huang M.D."/>
            <person name="Li C.Y."/>
            <person name="Huang L."/>
            <person name="Wang Z.W."/>
            <person name="Zhao X."/>
            <person name="Zhong W.Y."/>
            <person name="Peng D.H."/>
            <person name="Ahmad S."/>
            <person name="Lan S."/>
            <person name="Zhang J.S."/>
            <person name="Tsai W.C."/>
            <person name="Van de Peer Y."/>
            <person name="Liu Z.J."/>
        </authorList>
    </citation>
    <scope>NUCLEOTIDE SEQUENCE</scope>
    <source>
        <strain evidence="1">CP</strain>
    </source>
</reference>
<name>A0AAV9DPV3_ACOCL</name>
<gene>
    <name evidence="1" type="ORF">QJS10_CPB12g00172</name>
</gene>
<proteinExistence type="predicted"/>
<reference evidence="1" key="2">
    <citation type="submission" date="2023-06" db="EMBL/GenBank/DDBJ databases">
        <authorList>
            <person name="Ma L."/>
            <person name="Liu K.-W."/>
            <person name="Li Z."/>
            <person name="Hsiao Y.-Y."/>
            <person name="Qi Y."/>
            <person name="Fu T."/>
            <person name="Tang G."/>
            <person name="Zhang D."/>
            <person name="Sun W.-H."/>
            <person name="Liu D.-K."/>
            <person name="Li Y."/>
            <person name="Chen G.-Z."/>
            <person name="Liu X.-D."/>
            <person name="Liao X.-Y."/>
            <person name="Jiang Y.-T."/>
            <person name="Yu X."/>
            <person name="Hao Y."/>
            <person name="Huang J."/>
            <person name="Zhao X.-W."/>
            <person name="Ke S."/>
            <person name="Chen Y.-Y."/>
            <person name="Wu W.-L."/>
            <person name="Hsu J.-L."/>
            <person name="Lin Y.-F."/>
            <person name="Huang M.-D."/>
            <person name="Li C.-Y."/>
            <person name="Huang L."/>
            <person name="Wang Z.-W."/>
            <person name="Zhao X."/>
            <person name="Zhong W.-Y."/>
            <person name="Peng D.-H."/>
            <person name="Ahmad S."/>
            <person name="Lan S."/>
            <person name="Zhang J.-S."/>
            <person name="Tsai W.-C."/>
            <person name="Van De Peer Y."/>
            <person name="Liu Z.-J."/>
        </authorList>
    </citation>
    <scope>NUCLEOTIDE SEQUENCE</scope>
    <source>
        <strain evidence="1">CP</strain>
        <tissue evidence="1">Leaves</tissue>
    </source>
</reference>
<comment type="caution">
    <text evidence="1">The sequence shown here is derived from an EMBL/GenBank/DDBJ whole genome shotgun (WGS) entry which is preliminary data.</text>
</comment>
<dbReference type="Proteomes" id="UP001180020">
    <property type="component" value="Unassembled WGS sequence"/>
</dbReference>
<dbReference type="EMBL" id="JAUJYO010000012">
    <property type="protein sequence ID" value="KAK1302882.1"/>
    <property type="molecule type" value="Genomic_DNA"/>
</dbReference>
<accession>A0AAV9DPV3</accession>
<dbReference type="AlphaFoldDB" id="A0AAV9DPV3"/>
<organism evidence="1 2">
    <name type="scientific">Acorus calamus</name>
    <name type="common">Sweet flag</name>
    <dbReference type="NCBI Taxonomy" id="4465"/>
    <lineage>
        <taxon>Eukaryota</taxon>
        <taxon>Viridiplantae</taxon>
        <taxon>Streptophyta</taxon>
        <taxon>Embryophyta</taxon>
        <taxon>Tracheophyta</taxon>
        <taxon>Spermatophyta</taxon>
        <taxon>Magnoliopsida</taxon>
        <taxon>Liliopsida</taxon>
        <taxon>Acoraceae</taxon>
        <taxon>Acorus</taxon>
    </lineage>
</organism>
<evidence type="ECO:0000313" key="2">
    <source>
        <dbReference type="Proteomes" id="UP001180020"/>
    </source>
</evidence>
<protein>
    <submittedName>
        <fullName evidence="1">Uncharacterized protein</fullName>
    </submittedName>
</protein>
<evidence type="ECO:0000313" key="1">
    <source>
        <dbReference type="EMBL" id="KAK1302882.1"/>
    </source>
</evidence>